<comment type="caution">
    <text evidence="3">The sequence shown here is derived from an EMBL/GenBank/DDBJ whole genome shotgun (WGS) entry which is preliminary data.</text>
</comment>
<dbReference type="AlphaFoldDB" id="A0A0L7KT38"/>
<protein>
    <submittedName>
        <fullName evidence="3">Uncharacterized protein</fullName>
    </submittedName>
</protein>
<keyword evidence="4" id="KW-1185">Reference proteome</keyword>
<reference evidence="3 4" key="1">
    <citation type="journal article" date="2015" name="Genome Biol. Evol.">
        <title>The genome of winter moth (Operophtera brumata) provides a genomic perspective on sexual dimorphism and phenology.</title>
        <authorList>
            <person name="Derks M.F."/>
            <person name="Smit S."/>
            <person name="Salis L."/>
            <person name="Schijlen E."/>
            <person name="Bossers A."/>
            <person name="Mateman C."/>
            <person name="Pijl A.S."/>
            <person name="de Ridder D."/>
            <person name="Groenen M.A."/>
            <person name="Visser M.E."/>
            <person name="Megens H.J."/>
        </authorList>
    </citation>
    <scope>NUCLEOTIDE SEQUENCE [LARGE SCALE GENOMIC DNA]</scope>
    <source>
        <strain evidence="3">WM2013NL</strain>
        <tissue evidence="3">Head and thorax</tissue>
    </source>
</reference>
<organism evidence="3 4">
    <name type="scientific">Operophtera brumata</name>
    <name type="common">Winter moth</name>
    <name type="synonym">Phalaena brumata</name>
    <dbReference type="NCBI Taxonomy" id="104452"/>
    <lineage>
        <taxon>Eukaryota</taxon>
        <taxon>Metazoa</taxon>
        <taxon>Ecdysozoa</taxon>
        <taxon>Arthropoda</taxon>
        <taxon>Hexapoda</taxon>
        <taxon>Insecta</taxon>
        <taxon>Pterygota</taxon>
        <taxon>Neoptera</taxon>
        <taxon>Endopterygota</taxon>
        <taxon>Lepidoptera</taxon>
        <taxon>Glossata</taxon>
        <taxon>Ditrysia</taxon>
        <taxon>Geometroidea</taxon>
        <taxon>Geometridae</taxon>
        <taxon>Larentiinae</taxon>
        <taxon>Operophtera</taxon>
    </lineage>
</organism>
<dbReference type="Proteomes" id="UP000037510">
    <property type="component" value="Unassembled WGS sequence"/>
</dbReference>
<evidence type="ECO:0000313" key="3">
    <source>
        <dbReference type="EMBL" id="KOB66270.1"/>
    </source>
</evidence>
<accession>A0A0L7KT38</accession>
<keyword evidence="2" id="KW-0732">Signal</keyword>
<sequence>MARATRVALDLVLVSLNTVRPVISKVWGAAKNVVTNTPARPLVANPVIPTIESTLDKLANMLVDKLTVFRNARLAGELKYLEAELEKVQKPALATAWQYAKVECAPPMVGGFINGPVGKKLEDTVSKATDNFISGIAQKIKDMDAEEERAKNEKEAAIKAAQEKIKADEAKLRKDEAIKALGEQKAKEKVAAKKAEEAKKTEVKAEVKKVEKPKKPPPPKKK</sequence>
<feature type="chain" id="PRO_5005572856" evidence="2">
    <location>
        <begin position="25"/>
        <end position="222"/>
    </location>
</feature>
<name>A0A0L7KT38_OPEBR</name>
<proteinExistence type="predicted"/>
<feature type="compositionally biased region" description="Basic and acidic residues" evidence="1">
    <location>
        <begin position="193"/>
        <end position="214"/>
    </location>
</feature>
<dbReference type="EMBL" id="JTDY01006122">
    <property type="protein sequence ID" value="KOB66270.1"/>
    <property type="molecule type" value="Genomic_DNA"/>
</dbReference>
<evidence type="ECO:0000256" key="2">
    <source>
        <dbReference type="SAM" id="SignalP"/>
    </source>
</evidence>
<feature type="region of interest" description="Disordered" evidence="1">
    <location>
        <begin position="193"/>
        <end position="222"/>
    </location>
</feature>
<gene>
    <name evidence="3" type="ORF">OBRU01_21458</name>
</gene>
<feature type="signal peptide" evidence="2">
    <location>
        <begin position="1"/>
        <end position="24"/>
    </location>
</feature>
<evidence type="ECO:0000256" key="1">
    <source>
        <dbReference type="SAM" id="MobiDB-lite"/>
    </source>
</evidence>
<evidence type="ECO:0000313" key="4">
    <source>
        <dbReference type="Proteomes" id="UP000037510"/>
    </source>
</evidence>